<evidence type="ECO:0008006" key="4">
    <source>
        <dbReference type="Google" id="ProtNLM"/>
    </source>
</evidence>
<keyword evidence="3" id="KW-1185">Reference proteome</keyword>
<comment type="caution">
    <text evidence="2">The sequence shown here is derived from an EMBL/GenBank/DDBJ whole genome shotgun (WGS) entry which is preliminary data.</text>
</comment>
<organism evidence="2 3">
    <name type="scientific">Clohesyomyces aquaticus</name>
    <dbReference type="NCBI Taxonomy" id="1231657"/>
    <lineage>
        <taxon>Eukaryota</taxon>
        <taxon>Fungi</taxon>
        <taxon>Dikarya</taxon>
        <taxon>Ascomycota</taxon>
        <taxon>Pezizomycotina</taxon>
        <taxon>Dothideomycetes</taxon>
        <taxon>Pleosporomycetidae</taxon>
        <taxon>Pleosporales</taxon>
        <taxon>Lindgomycetaceae</taxon>
        <taxon>Clohesyomyces</taxon>
    </lineage>
</organism>
<gene>
    <name evidence="2" type="ORF">BCR34DRAFT_333826</name>
</gene>
<feature type="region of interest" description="Disordered" evidence="1">
    <location>
        <begin position="482"/>
        <end position="507"/>
    </location>
</feature>
<dbReference type="InterPro" id="IPR036047">
    <property type="entry name" value="F-box-like_dom_sf"/>
</dbReference>
<protein>
    <recommendedName>
        <fullName evidence="4">F-box domain-containing protein</fullName>
    </recommendedName>
</protein>
<proteinExistence type="predicted"/>
<evidence type="ECO:0000256" key="1">
    <source>
        <dbReference type="SAM" id="MobiDB-lite"/>
    </source>
</evidence>
<dbReference type="STRING" id="1231657.A0A1Y1ZLR0"/>
<evidence type="ECO:0000313" key="2">
    <source>
        <dbReference type="EMBL" id="ORY11166.1"/>
    </source>
</evidence>
<name>A0A1Y1ZLR0_9PLEO</name>
<sequence length="507" mass="57374">MGEYDCYCAFCSGCLYVPGAYGSDVFGSEAREALERRRERLREKIQAQDHTYDPTIVDHDCLKWLGSARALGMNMEARAASKAFISGRGTYSSYGDFNPEHGSDPNDDGTNPLPCFVSYDEDVPPAYPFHEACYRLFCHALFGHEDMNQIDKDVMYSTMRSLSGDRDTSCLSLDYGGMEGPEHTWYCISGEEYTVFKPSTNPKLIDVLRDLLPNQGFSGPSIDRLSIDSELETKVRNDIFSMLPLDILYMLFPYLSSETSINLMNASWHVFKATRRNGFWKQMIRNHILPWFWEFDTFIQTEDLDHIECRGLYVWLEGITRPQFGIRGPWMGLANRRRILNACEQVKKVYLKLKEGNYGVQGSHCGNGTDDDEAEEIKDDSVSLHLPAILEPKPAAELTTSVQWIRAWDEVESPGKIFESFWNGDGVLAGLGVVINSHRRVLGPTDEVPGIRKFSIDVPDAEWIEEILLHLTDPDILSEDESARTSAVKGLTVRSDPSPFRPHSLTP</sequence>
<accession>A0A1Y1ZLR0</accession>
<evidence type="ECO:0000313" key="3">
    <source>
        <dbReference type="Proteomes" id="UP000193144"/>
    </source>
</evidence>
<dbReference type="Proteomes" id="UP000193144">
    <property type="component" value="Unassembled WGS sequence"/>
</dbReference>
<reference evidence="2 3" key="1">
    <citation type="submission" date="2016-07" db="EMBL/GenBank/DDBJ databases">
        <title>Pervasive Adenine N6-methylation of Active Genes in Fungi.</title>
        <authorList>
            <consortium name="DOE Joint Genome Institute"/>
            <person name="Mondo S.J."/>
            <person name="Dannebaum R.O."/>
            <person name="Kuo R.C."/>
            <person name="Labutti K."/>
            <person name="Haridas S."/>
            <person name="Kuo A."/>
            <person name="Salamov A."/>
            <person name="Ahrendt S.R."/>
            <person name="Lipzen A."/>
            <person name="Sullivan W."/>
            <person name="Andreopoulos W.B."/>
            <person name="Clum A."/>
            <person name="Lindquist E."/>
            <person name="Daum C."/>
            <person name="Ramamoorthy G.K."/>
            <person name="Gryganskyi A."/>
            <person name="Culley D."/>
            <person name="Magnuson J.K."/>
            <person name="James T.Y."/>
            <person name="O'Malley M.A."/>
            <person name="Stajich J.E."/>
            <person name="Spatafora J.W."/>
            <person name="Visel A."/>
            <person name="Grigoriev I.V."/>
        </authorList>
    </citation>
    <scope>NUCLEOTIDE SEQUENCE [LARGE SCALE GENOMIC DNA]</scope>
    <source>
        <strain evidence="2 3">CBS 115471</strain>
    </source>
</reference>
<dbReference type="SUPFAM" id="SSF81383">
    <property type="entry name" value="F-box domain"/>
    <property type="match status" value="1"/>
</dbReference>
<dbReference type="AlphaFoldDB" id="A0A1Y1ZLR0"/>
<dbReference type="OrthoDB" id="9984533at2759"/>
<dbReference type="EMBL" id="MCFA01000064">
    <property type="protein sequence ID" value="ORY11166.1"/>
    <property type="molecule type" value="Genomic_DNA"/>
</dbReference>